<reference evidence="1" key="1">
    <citation type="submission" date="2020-01" db="EMBL/GenBank/DDBJ databases">
        <title>Identification and distribution of gene clusters putatively required for synthesis of sphingolipid metabolism inhibitors in phylogenetically diverse species of the filamentous fungus Fusarium.</title>
        <authorList>
            <person name="Kim H.-S."/>
            <person name="Busman M."/>
            <person name="Brown D.W."/>
            <person name="Divon H."/>
            <person name="Uhlig S."/>
            <person name="Proctor R.H."/>
        </authorList>
    </citation>
    <scope>NUCLEOTIDE SEQUENCE</scope>
    <source>
        <strain evidence="1">NRRL 53441</strain>
    </source>
</reference>
<keyword evidence="2" id="KW-1185">Reference proteome</keyword>
<evidence type="ECO:0000313" key="1">
    <source>
        <dbReference type="EMBL" id="KAF4453280.1"/>
    </source>
</evidence>
<organism evidence="1 2">
    <name type="scientific">Fusarium austroafricanum</name>
    <dbReference type="NCBI Taxonomy" id="2364996"/>
    <lineage>
        <taxon>Eukaryota</taxon>
        <taxon>Fungi</taxon>
        <taxon>Dikarya</taxon>
        <taxon>Ascomycota</taxon>
        <taxon>Pezizomycotina</taxon>
        <taxon>Sordariomycetes</taxon>
        <taxon>Hypocreomycetidae</taxon>
        <taxon>Hypocreales</taxon>
        <taxon>Nectriaceae</taxon>
        <taxon>Fusarium</taxon>
        <taxon>Fusarium concolor species complex</taxon>
    </lineage>
</organism>
<sequence length="273" mass="31452">MKRVYTIPDEEALKGWPDETFIVSDASSAEEMQKSVKPIKQTTLYYISTSSELVIRGHHYTFDGTDPESGRSHYTSMNQFNLRPSLPKPCNSSQYAASVYYAPHPHRIELRASYWDLVVSFNKYYKTTFRDNPDMLEATGHFKRGMQNFVSSPEFLSAPAPKDALVSSLGVVENFINREYGGHFKVKDFKFGGDIVLGMSMLFFYTFQNRLRLVYSFNDEFEKPEDIMMYLKSYISINKSLLQTPFNLSSGYEIIPPYLSHVSKLCWLTSVQD</sequence>
<dbReference type="EMBL" id="JAADJG010000158">
    <property type="protein sequence ID" value="KAF4453280.1"/>
    <property type="molecule type" value="Genomic_DNA"/>
</dbReference>
<gene>
    <name evidence="1" type="ORF">F53441_4010</name>
</gene>
<comment type="caution">
    <text evidence="1">The sequence shown here is derived from an EMBL/GenBank/DDBJ whole genome shotgun (WGS) entry which is preliminary data.</text>
</comment>
<dbReference type="PANTHER" id="PTHR42034">
    <property type="entry name" value="CHROMOSOME 7, WHOLE GENOME SHOTGUN SEQUENCE-RELATED"/>
    <property type="match status" value="1"/>
</dbReference>
<dbReference type="AlphaFoldDB" id="A0A8H4KL41"/>
<proteinExistence type="predicted"/>
<protein>
    <submittedName>
        <fullName evidence="1">Uncharacterized protein</fullName>
    </submittedName>
</protein>
<dbReference type="OrthoDB" id="10000533at2759"/>
<accession>A0A8H4KL41</accession>
<name>A0A8H4KL41_9HYPO</name>
<dbReference type="PANTHER" id="PTHR42034:SF1">
    <property type="entry name" value="CONDENSATION DOMAIN-CONTAINING PROTEIN"/>
    <property type="match status" value="1"/>
</dbReference>
<evidence type="ECO:0000313" key="2">
    <source>
        <dbReference type="Proteomes" id="UP000605986"/>
    </source>
</evidence>
<dbReference type="Proteomes" id="UP000605986">
    <property type="component" value="Unassembled WGS sequence"/>
</dbReference>